<feature type="transmembrane region" description="Helical" evidence="21">
    <location>
        <begin position="816"/>
        <end position="845"/>
    </location>
</feature>
<dbReference type="GO" id="GO:1900140">
    <property type="term" value="P:regulation of seedling development"/>
    <property type="evidence" value="ECO:0007669"/>
    <property type="project" value="UniProtKB-ARBA"/>
</dbReference>
<evidence type="ECO:0000313" key="23">
    <source>
        <dbReference type="EMBL" id="CAA0820783.1"/>
    </source>
</evidence>
<dbReference type="GO" id="GO:2000070">
    <property type="term" value="P:regulation of response to water deprivation"/>
    <property type="evidence" value="ECO:0007669"/>
    <property type="project" value="UniProtKB-ARBA"/>
</dbReference>
<dbReference type="AlphaFoldDB" id="A0A9N7N1J3"/>
<evidence type="ECO:0000256" key="10">
    <source>
        <dbReference type="ARBA" id="ARBA00022946"/>
    </source>
</evidence>
<dbReference type="InterPro" id="IPR036291">
    <property type="entry name" value="NAD(P)-bd_dom_sf"/>
</dbReference>
<evidence type="ECO:0000256" key="19">
    <source>
        <dbReference type="SAM" id="Coils"/>
    </source>
</evidence>
<dbReference type="GO" id="GO:0006885">
    <property type="term" value="P:regulation of pH"/>
    <property type="evidence" value="ECO:0007669"/>
    <property type="project" value="UniProtKB-ARBA"/>
</dbReference>
<keyword evidence="5" id="KW-0633">Potassium transport</keyword>
<evidence type="ECO:0000256" key="6">
    <source>
        <dbReference type="ARBA" id="ARBA00022640"/>
    </source>
</evidence>
<evidence type="ECO:0000256" key="14">
    <source>
        <dbReference type="ARBA" id="ARBA00023054"/>
    </source>
</evidence>
<feature type="transmembrane region" description="Helical" evidence="21">
    <location>
        <begin position="700"/>
        <end position="720"/>
    </location>
</feature>
<accession>A0A9N7N1J3</accession>
<feature type="compositionally biased region" description="Polar residues" evidence="20">
    <location>
        <begin position="246"/>
        <end position="255"/>
    </location>
</feature>
<comment type="subcellular location">
    <subcellularLocation>
        <location evidence="1">Plastid</location>
        <location evidence="1">Chloroplast inner membrane</location>
        <topology evidence="1">Multi-pass membrane protein</topology>
    </subcellularLocation>
</comment>
<evidence type="ECO:0000313" key="24">
    <source>
        <dbReference type="Proteomes" id="UP001153555"/>
    </source>
</evidence>
<keyword evidence="9" id="KW-1001">Plastid inner membrane</keyword>
<dbReference type="InterPro" id="IPR006153">
    <property type="entry name" value="Cation/H_exchanger_TM"/>
</dbReference>
<dbReference type="Gene3D" id="1.20.1530.20">
    <property type="match status" value="1"/>
</dbReference>
<feature type="transmembrane region" description="Helical" evidence="21">
    <location>
        <begin position="857"/>
        <end position="876"/>
    </location>
</feature>
<dbReference type="GO" id="GO:0010109">
    <property type="term" value="P:regulation of photosynthesis"/>
    <property type="evidence" value="ECO:0007669"/>
    <property type="project" value="UniProtKB-ARBA"/>
</dbReference>
<protein>
    <submittedName>
        <fullName evidence="23">K(+) efflux antiporter 2- chloroplastic</fullName>
    </submittedName>
</protein>
<dbReference type="PANTHER" id="PTHR46157">
    <property type="entry name" value="K(+) EFFLUX ANTIPORTER 3, CHLOROPLASTIC"/>
    <property type="match status" value="1"/>
</dbReference>
<dbReference type="Gene3D" id="3.40.50.720">
    <property type="entry name" value="NAD(P)-binding Rossmann-like Domain"/>
    <property type="match status" value="1"/>
</dbReference>
<keyword evidence="2" id="KW-0813">Transport</keyword>
<feature type="region of interest" description="Disordered" evidence="20">
    <location>
        <begin position="1172"/>
        <end position="1193"/>
    </location>
</feature>
<gene>
    <name evidence="23" type="ORF">SHERM_18785</name>
</gene>
<dbReference type="GO" id="GO:0080022">
    <property type="term" value="P:primary root development"/>
    <property type="evidence" value="ECO:0007669"/>
    <property type="project" value="UniProtKB-ARBA"/>
</dbReference>
<keyword evidence="14 19" id="KW-0175">Coiled coil</keyword>
<dbReference type="GO" id="GO:0015386">
    <property type="term" value="F:potassium:proton antiporter activity"/>
    <property type="evidence" value="ECO:0007669"/>
    <property type="project" value="UniProtKB-ARBA"/>
</dbReference>
<evidence type="ECO:0000256" key="3">
    <source>
        <dbReference type="ARBA" id="ARBA00022449"/>
    </source>
</evidence>
<evidence type="ECO:0000259" key="22">
    <source>
        <dbReference type="PROSITE" id="PS51201"/>
    </source>
</evidence>
<dbReference type="InterPro" id="IPR003148">
    <property type="entry name" value="RCK_N"/>
</dbReference>
<dbReference type="GO" id="GO:2000377">
    <property type="term" value="P:regulation of reactive oxygen species metabolic process"/>
    <property type="evidence" value="ECO:0007669"/>
    <property type="project" value="UniProtKB-ARBA"/>
</dbReference>
<feature type="region of interest" description="Disordered" evidence="20">
    <location>
        <begin position="245"/>
        <end position="274"/>
    </location>
</feature>
<evidence type="ECO:0000256" key="9">
    <source>
        <dbReference type="ARBA" id="ARBA00022780"/>
    </source>
</evidence>
<feature type="transmembrane region" description="Helical" evidence="21">
    <location>
        <begin position="616"/>
        <end position="634"/>
    </location>
</feature>
<dbReference type="GO" id="GO:0009738">
    <property type="term" value="P:abscisic acid-activated signaling pathway"/>
    <property type="evidence" value="ECO:0007669"/>
    <property type="project" value="UniProtKB-KW"/>
</dbReference>
<evidence type="ECO:0000256" key="5">
    <source>
        <dbReference type="ARBA" id="ARBA00022538"/>
    </source>
</evidence>
<evidence type="ECO:0000256" key="1">
    <source>
        <dbReference type="ARBA" id="ARBA00004478"/>
    </source>
</evidence>
<dbReference type="Proteomes" id="UP001153555">
    <property type="component" value="Unassembled WGS sequence"/>
</dbReference>
<dbReference type="SUPFAM" id="SSF51735">
    <property type="entry name" value="NAD(P)-binding Rossmann-fold domains"/>
    <property type="match status" value="1"/>
</dbReference>
<dbReference type="FunFam" id="1.20.1530.20:FF:000007">
    <property type="entry name" value="K(+) efflux antiporter 2 chloroplastic"/>
    <property type="match status" value="1"/>
</dbReference>
<dbReference type="GO" id="GO:0009706">
    <property type="term" value="C:chloroplast inner membrane"/>
    <property type="evidence" value="ECO:0007669"/>
    <property type="project" value="UniProtKB-SubCell"/>
</dbReference>
<evidence type="ECO:0000256" key="16">
    <source>
        <dbReference type="ARBA" id="ARBA00023136"/>
    </source>
</evidence>
<keyword evidence="13" id="KW-0007">Acetylation</keyword>
<feature type="transmembrane region" description="Helical" evidence="21">
    <location>
        <begin position="732"/>
        <end position="752"/>
    </location>
</feature>
<feature type="transmembrane region" description="Helical" evidence="21">
    <location>
        <begin position="512"/>
        <end position="530"/>
    </location>
</feature>
<dbReference type="PANTHER" id="PTHR46157:SF2">
    <property type="entry name" value="K(+) EFFLUX ANTIPORTER 1, CHLOROPLASTIC-RELATED"/>
    <property type="match status" value="1"/>
</dbReference>
<keyword evidence="7" id="KW-0938">Abscisic acid signaling pathway</keyword>
<keyword evidence="3" id="KW-0050">Antiport</keyword>
<evidence type="ECO:0000256" key="2">
    <source>
        <dbReference type="ARBA" id="ARBA00022448"/>
    </source>
</evidence>
<keyword evidence="11" id="KW-0630">Potassium</keyword>
<dbReference type="GO" id="GO:1900069">
    <property type="term" value="P:regulation of cellular hyperosmotic salinity response"/>
    <property type="evidence" value="ECO:0007669"/>
    <property type="project" value="UniProtKB-ARBA"/>
</dbReference>
<dbReference type="GO" id="GO:0140899">
    <property type="term" value="P:plastid gene expression"/>
    <property type="evidence" value="ECO:0007669"/>
    <property type="project" value="UniProtKB-ARBA"/>
</dbReference>
<feature type="transmembrane region" description="Helical" evidence="21">
    <location>
        <begin position="948"/>
        <end position="967"/>
    </location>
</feature>
<comment type="catalytic activity">
    <reaction evidence="17">
        <text>K(+)(in) + H(+)(out) = K(+)(out) + H(+)(in)</text>
        <dbReference type="Rhea" id="RHEA:29467"/>
        <dbReference type="ChEBI" id="CHEBI:15378"/>
        <dbReference type="ChEBI" id="CHEBI:29103"/>
    </reaction>
</comment>
<feature type="transmembrane region" description="Helical" evidence="21">
    <location>
        <begin position="670"/>
        <end position="694"/>
    </location>
</feature>
<organism evidence="23 24">
    <name type="scientific">Striga hermonthica</name>
    <name type="common">Purple witchweed</name>
    <name type="synonym">Buchnera hermonthica</name>
    <dbReference type="NCBI Taxonomy" id="68872"/>
    <lineage>
        <taxon>Eukaryota</taxon>
        <taxon>Viridiplantae</taxon>
        <taxon>Streptophyta</taxon>
        <taxon>Embryophyta</taxon>
        <taxon>Tracheophyta</taxon>
        <taxon>Spermatophyta</taxon>
        <taxon>Magnoliopsida</taxon>
        <taxon>eudicotyledons</taxon>
        <taxon>Gunneridae</taxon>
        <taxon>Pentapetalae</taxon>
        <taxon>asterids</taxon>
        <taxon>lamiids</taxon>
        <taxon>Lamiales</taxon>
        <taxon>Orobanchaceae</taxon>
        <taxon>Buchnereae</taxon>
        <taxon>Striga</taxon>
    </lineage>
</organism>
<keyword evidence="12 21" id="KW-1133">Transmembrane helix</keyword>
<feature type="compositionally biased region" description="Acidic residues" evidence="20">
    <location>
        <begin position="256"/>
        <end position="274"/>
    </location>
</feature>
<evidence type="ECO:0000256" key="15">
    <source>
        <dbReference type="ARBA" id="ARBA00023065"/>
    </source>
</evidence>
<comment type="similarity">
    <text evidence="18">Belongs to the monovalent cation:proton antiporter 2 (CPA2) transporter (TC 2.A.37) family. KEA (TC 2.A.37.1) subfamily.</text>
</comment>
<evidence type="ECO:0000256" key="18">
    <source>
        <dbReference type="ARBA" id="ARBA00061484"/>
    </source>
</evidence>
<keyword evidence="4" id="KW-0150">Chloroplast</keyword>
<feature type="transmembrane region" description="Helical" evidence="21">
    <location>
        <begin position="888"/>
        <end position="910"/>
    </location>
</feature>
<dbReference type="GO" id="GO:0019722">
    <property type="term" value="P:calcium-mediated signaling"/>
    <property type="evidence" value="ECO:0007669"/>
    <property type="project" value="UniProtKB-ARBA"/>
</dbReference>
<evidence type="ECO:0000256" key="13">
    <source>
        <dbReference type="ARBA" id="ARBA00022990"/>
    </source>
</evidence>
<feature type="transmembrane region" description="Helical" evidence="21">
    <location>
        <begin position="772"/>
        <end position="795"/>
    </location>
</feature>
<proteinExistence type="inferred from homology"/>
<name>A0A9N7N1J3_STRHE</name>
<keyword evidence="24" id="KW-1185">Reference proteome</keyword>
<feature type="domain" description="RCK N-terminal" evidence="22">
    <location>
        <begin position="996"/>
        <end position="1113"/>
    </location>
</feature>
<evidence type="ECO:0000256" key="11">
    <source>
        <dbReference type="ARBA" id="ARBA00022958"/>
    </source>
</evidence>
<evidence type="ECO:0000256" key="4">
    <source>
        <dbReference type="ARBA" id="ARBA00022528"/>
    </source>
</evidence>
<keyword evidence="16 21" id="KW-0472">Membrane</keyword>
<feature type="coiled-coil region" evidence="19">
    <location>
        <begin position="283"/>
        <end position="366"/>
    </location>
</feature>
<dbReference type="FunFam" id="3.40.50.720:FF:000134">
    <property type="entry name" value="K(+) efflux antiporter 2 chloroplastic"/>
    <property type="match status" value="1"/>
</dbReference>
<dbReference type="GO" id="GO:0042794">
    <property type="term" value="P:plastid rRNA transcription"/>
    <property type="evidence" value="ECO:0007669"/>
    <property type="project" value="UniProtKB-ARBA"/>
</dbReference>
<evidence type="ECO:0000256" key="12">
    <source>
        <dbReference type="ARBA" id="ARBA00022989"/>
    </source>
</evidence>
<dbReference type="OrthoDB" id="4834at2759"/>
<keyword evidence="10" id="KW-0809">Transit peptide</keyword>
<feature type="transmembrane region" description="Helical" evidence="21">
    <location>
        <begin position="590"/>
        <end position="610"/>
    </location>
</feature>
<evidence type="ECO:0000256" key="17">
    <source>
        <dbReference type="ARBA" id="ARBA00047912"/>
    </source>
</evidence>
<dbReference type="EMBL" id="CACSLK010020742">
    <property type="protein sequence ID" value="CAA0820783.1"/>
    <property type="molecule type" value="Genomic_DNA"/>
</dbReference>
<feature type="region of interest" description="Disordered" evidence="20">
    <location>
        <begin position="117"/>
        <end position="145"/>
    </location>
</feature>
<dbReference type="NCBIfam" id="TIGR00932">
    <property type="entry name" value="2a37"/>
    <property type="match status" value="1"/>
</dbReference>
<dbReference type="GO" id="GO:0009744">
    <property type="term" value="P:response to sucrose"/>
    <property type="evidence" value="ECO:0007669"/>
    <property type="project" value="UniProtKB-ARBA"/>
</dbReference>
<comment type="caution">
    <text evidence="23">The sequence shown here is derived from an EMBL/GenBank/DDBJ whole genome shotgun (WGS) entry which is preliminary data.</text>
</comment>
<dbReference type="InterPro" id="IPR004771">
    <property type="entry name" value="K/H_exchanger"/>
</dbReference>
<dbReference type="GO" id="GO:2001057">
    <property type="term" value="P:reactive nitrogen species metabolic process"/>
    <property type="evidence" value="ECO:0007669"/>
    <property type="project" value="UniProtKB-ARBA"/>
</dbReference>
<dbReference type="Pfam" id="PF00999">
    <property type="entry name" value="Na_H_Exchanger"/>
    <property type="match status" value="1"/>
</dbReference>
<dbReference type="GO" id="GO:0009646">
    <property type="term" value="P:response to absence of light"/>
    <property type="evidence" value="ECO:0007669"/>
    <property type="project" value="UniProtKB-ARBA"/>
</dbReference>
<reference evidence="23" key="1">
    <citation type="submission" date="2019-12" db="EMBL/GenBank/DDBJ databases">
        <authorList>
            <person name="Scholes J."/>
        </authorList>
    </citation>
    <scope>NUCLEOTIDE SEQUENCE</scope>
</reference>
<dbReference type="InterPro" id="IPR038770">
    <property type="entry name" value="Na+/solute_symporter_sf"/>
</dbReference>
<dbReference type="Pfam" id="PF02254">
    <property type="entry name" value="TrkA_N"/>
    <property type="match status" value="1"/>
</dbReference>
<keyword evidence="15" id="KW-0406">Ion transport</keyword>
<sequence length="1193" mass="127742">MDVTCNLPRSNLFYGGEVAGCRGLGPRKYRHFRCNFFGDSRLFSKAKSPKKLKTKGSHSYSSFIPSTLNESSLLFLCCSFNGSSFKETGGIPKISKHVVPLRCQGNDSLAYVNGNGKDAESIESGDNALDSTAYGERSSEDEGLETPGLDELRELVQKALKDLDIARLSSTMFEEKAQNISEAAIALKDEAKNAWDNVNTAVGNIQEIVNEEAIAKEAVQEATMALSLAEARLQVTVDSLRLAKETNGSTKASTESDPDYGSGEEESTQSSEEETLLAVQQGIIESQQHLANCEAELRRVQSRKEELQKELERLNLVAEQAQFSASKAEEDVANIMLLAEQAVAHELKAAQRVDDAEIALQRAEKNLALSSIGTTDSGVEGISDGEVSQGNSADGVVTDKEFPSDAGSVEPSTGVQLDEKGLLEESEMENGKLSVEADADADAEKLKTIQSRIQEMQKESTKESSPLAAPKALLKKSSRFFSASFFSFDADEEEFTPGSVFRGLVESAKKQLPRLVFASLLLGAGIAFYLKRRERFHQLFHQPDIISTSIDEVSTSAKPLVKQIRKLPAKVKKLMEMIPHQEVNEEEASLLDMLWLLLASVIFVPIFQKIPGGSPVLGYLAAGILIGPYGLSIIRNVHGTKAIAEFGVVFLLFNIGLELSVERLSSMKKYVFGLGSAQVLVTAVVVGLLAHYAAGLAGPASIVIGNGLALSSTAVVLQVLQERGESTSRHGRATFSVLLFQDLAVVVLLILIPLVSPTSSKGGVGFQAIAEALGLAAVKAVVAISAIIAGGRLLLRPIYKQIAENQNAEIFSANTLLVILGTSLLTARAGLSMALGAFLAGLLLAETEFSLQVESDIAPYRGLLLGLFFMTVGMSIDPKLLLSNFPVISGTLGLLLAGKTILIALVGRLFGISMVSAIRVGLLLAPGGEFAFVAFGEAVNQGIMSSQLSSLLFLVVGISMALTPWLAAGGQLIASRFELHDVRSLLPVESETDDLQDHIIICGFGRVGQIIAQLLSERLIPFVALDVRSDRVAIGRSLDLPVYFGDAGSREVLHKVGAERACAAAVTLDSPGANYRAVWALSKYFPNVKTYVRAHDVDHGLNLEKAGATAVVPETLEPSLQLAAAVLAQAKLPMSEIAATINEFRSRHLSELTELSEASGSSLGYGFSRIMTKPKSQPSDSSDDHLPEGSLVM</sequence>
<evidence type="ECO:0000256" key="7">
    <source>
        <dbReference type="ARBA" id="ARBA00022682"/>
    </source>
</evidence>
<keyword evidence="6" id="KW-0934">Plastid</keyword>
<feature type="transmembrane region" description="Helical" evidence="21">
    <location>
        <begin position="916"/>
        <end position="936"/>
    </location>
</feature>
<evidence type="ECO:0000256" key="21">
    <source>
        <dbReference type="SAM" id="Phobius"/>
    </source>
</evidence>
<feature type="region of interest" description="Disordered" evidence="20">
    <location>
        <begin position="373"/>
        <end position="430"/>
    </location>
</feature>
<evidence type="ECO:0000256" key="20">
    <source>
        <dbReference type="SAM" id="MobiDB-lite"/>
    </source>
</evidence>
<keyword evidence="8 21" id="KW-0812">Transmembrane</keyword>
<evidence type="ECO:0000256" key="8">
    <source>
        <dbReference type="ARBA" id="ARBA00022692"/>
    </source>
</evidence>
<dbReference type="PROSITE" id="PS51201">
    <property type="entry name" value="RCK_N"/>
    <property type="match status" value="1"/>
</dbReference>